<name>A0A084VRB6_ANOSI</name>
<proteinExistence type="predicted"/>
<accession>A0A084VRB6</accession>
<dbReference type="Proteomes" id="UP000030765">
    <property type="component" value="Unassembled WGS sequence"/>
</dbReference>
<reference evidence="1 3" key="1">
    <citation type="journal article" date="2014" name="BMC Genomics">
        <title>Genome sequence of Anopheles sinensis provides insight into genetics basis of mosquito competence for malaria parasites.</title>
        <authorList>
            <person name="Zhou D."/>
            <person name="Zhang D."/>
            <person name="Ding G."/>
            <person name="Shi L."/>
            <person name="Hou Q."/>
            <person name="Ye Y."/>
            <person name="Xu Y."/>
            <person name="Zhou H."/>
            <person name="Xiong C."/>
            <person name="Li S."/>
            <person name="Yu J."/>
            <person name="Hong S."/>
            <person name="Yu X."/>
            <person name="Zou P."/>
            <person name="Chen C."/>
            <person name="Chang X."/>
            <person name="Wang W."/>
            <person name="Lv Y."/>
            <person name="Sun Y."/>
            <person name="Ma L."/>
            <person name="Shen B."/>
            <person name="Zhu C."/>
        </authorList>
    </citation>
    <scope>NUCLEOTIDE SEQUENCE [LARGE SCALE GENOMIC DNA]</scope>
</reference>
<keyword evidence="1" id="KW-0418">Kinase</keyword>
<gene>
    <name evidence="1" type="ORF">ZHAS_00008002</name>
</gene>
<dbReference type="AlphaFoldDB" id="A0A084VRB6"/>
<dbReference type="EMBL" id="KE525023">
    <property type="protein sequence ID" value="KFB40510.1"/>
    <property type="molecule type" value="Genomic_DNA"/>
</dbReference>
<dbReference type="EMBL" id="ATLV01015590">
    <property type="status" value="NOT_ANNOTATED_CDS"/>
    <property type="molecule type" value="Genomic_DNA"/>
</dbReference>
<sequence>MQTGRVHHFACGVDSFHSRPPPRQLYYTLEDCILKYPHGSTNGERVKKKTPHYGPSAIERYEPRWLKLGAKREANHHMDLGTVVTSH</sequence>
<evidence type="ECO:0000313" key="1">
    <source>
        <dbReference type="EMBL" id="KFB40510.1"/>
    </source>
</evidence>
<evidence type="ECO:0000313" key="3">
    <source>
        <dbReference type="Proteomes" id="UP000030765"/>
    </source>
</evidence>
<keyword evidence="1" id="KW-0808">Transferase</keyword>
<dbReference type="VEuPathDB" id="VectorBase:ASIC008002"/>
<dbReference type="GO" id="GO:0016301">
    <property type="term" value="F:kinase activity"/>
    <property type="evidence" value="ECO:0007669"/>
    <property type="project" value="UniProtKB-KW"/>
</dbReference>
<evidence type="ECO:0000313" key="2">
    <source>
        <dbReference type="EnsemblMetazoa" id="ASIC008002-PA"/>
    </source>
</evidence>
<organism evidence="1">
    <name type="scientific">Anopheles sinensis</name>
    <name type="common">Mosquito</name>
    <dbReference type="NCBI Taxonomy" id="74873"/>
    <lineage>
        <taxon>Eukaryota</taxon>
        <taxon>Metazoa</taxon>
        <taxon>Ecdysozoa</taxon>
        <taxon>Arthropoda</taxon>
        <taxon>Hexapoda</taxon>
        <taxon>Insecta</taxon>
        <taxon>Pterygota</taxon>
        <taxon>Neoptera</taxon>
        <taxon>Endopterygota</taxon>
        <taxon>Diptera</taxon>
        <taxon>Nematocera</taxon>
        <taxon>Culicoidea</taxon>
        <taxon>Culicidae</taxon>
        <taxon>Anophelinae</taxon>
        <taxon>Anopheles</taxon>
    </lineage>
</organism>
<reference evidence="2" key="2">
    <citation type="submission" date="2020-05" db="UniProtKB">
        <authorList>
            <consortium name="EnsemblMetazoa"/>
        </authorList>
    </citation>
    <scope>IDENTIFICATION</scope>
</reference>
<keyword evidence="3" id="KW-1185">Reference proteome</keyword>
<dbReference type="EnsemblMetazoa" id="ASIC008002-RA">
    <property type="protein sequence ID" value="ASIC008002-PA"/>
    <property type="gene ID" value="ASIC008002"/>
</dbReference>
<protein>
    <submittedName>
        <fullName evidence="1 2">Multi-sensor signal transduction histidine kinase</fullName>
    </submittedName>
</protein>